<keyword evidence="3" id="KW-1185">Reference proteome</keyword>
<dbReference type="STRING" id="266748.HY04_00495"/>
<protein>
    <submittedName>
        <fullName evidence="2">Uncharacterized protein</fullName>
    </submittedName>
</protein>
<reference evidence="1 3" key="1">
    <citation type="submission" date="2014-07" db="EMBL/GenBank/DDBJ databases">
        <authorList>
            <person name="Pisani N.G."/>
            <person name="Newman J.D."/>
        </authorList>
    </citation>
    <scope>NUCLEOTIDE SEQUENCE [LARGE SCALE GENOMIC DNA]</scope>
    <source>
        <strain evidence="1 3">LMG 24720</strain>
    </source>
</reference>
<dbReference type="Proteomes" id="UP000270036">
    <property type="component" value="Chromosome"/>
</dbReference>
<reference evidence="2 4" key="2">
    <citation type="submission" date="2018-12" db="EMBL/GenBank/DDBJ databases">
        <authorList>
            <consortium name="Pathogen Informatics"/>
        </authorList>
    </citation>
    <scope>NUCLEOTIDE SEQUENCE [LARGE SCALE GENOMIC DNA]</scope>
    <source>
        <strain evidence="2 4">NCTC13489</strain>
    </source>
</reference>
<dbReference type="RefSeq" id="WP_034716097.1">
    <property type="nucleotide sequence ID" value="NZ_FOIX01000002.1"/>
</dbReference>
<accession>A0A448NNI9</accession>
<gene>
    <name evidence="1" type="ORF">HY04_00495</name>
    <name evidence="2" type="ORF">NCTC13489_00524</name>
</gene>
<evidence type="ECO:0000313" key="1">
    <source>
        <dbReference type="EMBL" id="KEY19744.1"/>
    </source>
</evidence>
<dbReference type="EMBL" id="LR134441">
    <property type="protein sequence ID" value="VEH96597.1"/>
    <property type="molecule type" value="Genomic_DNA"/>
</dbReference>
<dbReference type="EMBL" id="JPEP01000001">
    <property type="protein sequence ID" value="KEY19744.1"/>
    <property type="molecule type" value="Genomic_DNA"/>
</dbReference>
<evidence type="ECO:0000313" key="3">
    <source>
        <dbReference type="Proteomes" id="UP000028349"/>
    </source>
</evidence>
<dbReference type="OrthoDB" id="1274513at2"/>
<dbReference type="KEGG" id="cant:NCTC13489_00524"/>
<evidence type="ECO:0000313" key="4">
    <source>
        <dbReference type="Proteomes" id="UP000270036"/>
    </source>
</evidence>
<proteinExistence type="predicted"/>
<dbReference type="AlphaFoldDB" id="A0A448NNI9"/>
<dbReference type="Proteomes" id="UP000028349">
    <property type="component" value="Unassembled WGS sequence"/>
</dbReference>
<sequence>MMKYFFILLFFIGGSSYLAAQEIPLKIFPEHKKDSLTISDLKNKFFPDSLQKISSKKLDGIIALPNAFPKNPDIYLALKGKDRNDKQYKILNAIPETLKLK</sequence>
<organism evidence="2 4">
    <name type="scientific">Kaistella antarctica</name>
    <dbReference type="NCBI Taxonomy" id="266748"/>
    <lineage>
        <taxon>Bacteria</taxon>
        <taxon>Pseudomonadati</taxon>
        <taxon>Bacteroidota</taxon>
        <taxon>Flavobacteriia</taxon>
        <taxon>Flavobacteriales</taxon>
        <taxon>Weeksellaceae</taxon>
        <taxon>Chryseobacterium group</taxon>
        <taxon>Kaistella</taxon>
    </lineage>
</organism>
<name>A0A448NNI9_9FLAO</name>
<evidence type="ECO:0000313" key="2">
    <source>
        <dbReference type="EMBL" id="VEH96597.1"/>
    </source>
</evidence>